<dbReference type="SMART" id="SM00393">
    <property type="entry name" value="R3H"/>
    <property type="match status" value="1"/>
</dbReference>
<feature type="compositionally biased region" description="Basic and acidic residues" evidence="1">
    <location>
        <begin position="346"/>
        <end position="356"/>
    </location>
</feature>
<protein>
    <recommendedName>
        <fullName evidence="2">R3H domain-containing protein</fullName>
    </recommendedName>
</protein>
<dbReference type="InterPro" id="IPR034078">
    <property type="entry name" value="NFX1_fam"/>
</dbReference>
<dbReference type="CDD" id="cd06006">
    <property type="entry name" value="R3H_unknown_2"/>
    <property type="match status" value="1"/>
</dbReference>
<name>A0A8H7ADQ3_9EURO</name>
<dbReference type="FunFam" id="3.30.1370.50:FF:000006">
    <property type="entry name" value="NF-X1 finger transcription factor"/>
    <property type="match status" value="1"/>
</dbReference>
<dbReference type="GO" id="GO:0000122">
    <property type="term" value="P:negative regulation of transcription by RNA polymerase II"/>
    <property type="evidence" value="ECO:0007669"/>
    <property type="project" value="TreeGrafter"/>
</dbReference>
<dbReference type="GO" id="GO:0000977">
    <property type="term" value="F:RNA polymerase II transcription regulatory region sequence-specific DNA binding"/>
    <property type="evidence" value="ECO:0007669"/>
    <property type="project" value="TreeGrafter"/>
</dbReference>
<evidence type="ECO:0000313" key="4">
    <source>
        <dbReference type="Proteomes" id="UP000606974"/>
    </source>
</evidence>
<feature type="domain" description="R3H" evidence="2">
    <location>
        <begin position="75"/>
        <end position="138"/>
    </location>
</feature>
<keyword evidence="4" id="KW-1185">Reference proteome</keyword>
<dbReference type="PROSITE" id="PS51061">
    <property type="entry name" value="R3H"/>
    <property type="match status" value="1"/>
</dbReference>
<dbReference type="InterPro" id="IPR034077">
    <property type="entry name" value="R3H_FAP1"/>
</dbReference>
<gene>
    <name evidence="3" type="ORF">GJ744_000559</name>
</gene>
<dbReference type="GO" id="GO:0000981">
    <property type="term" value="F:DNA-binding transcription factor activity, RNA polymerase II-specific"/>
    <property type="evidence" value="ECO:0007669"/>
    <property type="project" value="TreeGrafter"/>
</dbReference>
<reference evidence="3" key="1">
    <citation type="submission" date="2020-02" db="EMBL/GenBank/DDBJ databases">
        <authorList>
            <person name="Palmer J.M."/>
        </authorList>
    </citation>
    <scope>NUCLEOTIDE SEQUENCE</scope>
    <source>
        <strain evidence="3">EPUS1.4</strain>
        <tissue evidence="3">Thallus</tissue>
    </source>
</reference>
<feature type="region of interest" description="Disordered" evidence="1">
    <location>
        <begin position="346"/>
        <end position="412"/>
    </location>
</feature>
<feature type="compositionally biased region" description="Acidic residues" evidence="1">
    <location>
        <begin position="357"/>
        <end position="366"/>
    </location>
</feature>
<feature type="compositionally biased region" description="Low complexity" evidence="1">
    <location>
        <begin position="170"/>
        <end position="180"/>
    </location>
</feature>
<feature type="region of interest" description="Disordered" evidence="1">
    <location>
        <begin position="168"/>
        <end position="190"/>
    </location>
</feature>
<dbReference type="Gene3D" id="3.30.1370.50">
    <property type="entry name" value="R3H-like domain"/>
    <property type="match status" value="1"/>
</dbReference>
<dbReference type="GO" id="GO:0005634">
    <property type="term" value="C:nucleus"/>
    <property type="evidence" value="ECO:0007669"/>
    <property type="project" value="TreeGrafter"/>
</dbReference>
<dbReference type="InterPro" id="IPR036867">
    <property type="entry name" value="R3H_dom_sf"/>
</dbReference>
<dbReference type="Proteomes" id="UP000606974">
    <property type="component" value="Unassembled WGS sequence"/>
</dbReference>
<dbReference type="EMBL" id="JAACFV010000104">
    <property type="protein sequence ID" value="KAF7505624.1"/>
    <property type="molecule type" value="Genomic_DNA"/>
</dbReference>
<dbReference type="PANTHER" id="PTHR12360">
    <property type="entry name" value="NUCLEAR TRANSCRIPTION FACTOR, X-BOX BINDING 1 NFX1"/>
    <property type="match status" value="1"/>
</dbReference>
<dbReference type="SUPFAM" id="SSF82708">
    <property type="entry name" value="R3H domain"/>
    <property type="match status" value="1"/>
</dbReference>
<accession>A0A8H7ADQ3</accession>
<sequence>MITCACQRKREEVRCNARAGLREPVGRSSSLKCDEECARLERNRNLAAALHISDDHSDDHVPYSTATMNAYLEDVSWAHAQEELLRAFAADPNERRLRFKPMKPHQRTFIHSIAEDFGFDSESMDPEPHRHVVVFKTPKFVAAPMKTLQQAARIKRAALNIGAPIHNVASTTSTSSRGTSPRPDQPKPHWNGILLTEPRFALTESELQPHLVKVAPTTVFDVFFLAERDQVVLSPSGSSTSERTRQSAAVLEALEPRIADEVRKHNLAKNVSLAVFDMSTAAEPQLMQQKDGKESAVSKSGAGGWSQVAAKSSAPARAPQVQAIGQKPVYTVLGSRLAEARKKKLENEEKLRKQAEVVDDWEEEVGKDELVNKARKGNAGTEASQDSDGHSADDGGEGILVMESGEGLEPVA</sequence>
<evidence type="ECO:0000256" key="1">
    <source>
        <dbReference type="SAM" id="MobiDB-lite"/>
    </source>
</evidence>
<evidence type="ECO:0000259" key="2">
    <source>
        <dbReference type="PROSITE" id="PS51061"/>
    </source>
</evidence>
<organism evidence="3 4">
    <name type="scientific">Endocarpon pusillum</name>
    <dbReference type="NCBI Taxonomy" id="364733"/>
    <lineage>
        <taxon>Eukaryota</taxon>
        <taxon>Fungi</taxon>
        <taxon>Dikarya</taxon>
        <taxon>Ascomycota</taxon>
        <taxon>Pezizomycotina</taxon>
        <taxon>Eurotiomycetes</taxon>
        <taxon>Chaetothyriomycetidae</taxon>
        <taxon>Verrucariales</taxon>
        <taxon>Verrucariaceae</taxon>
        <taxon>Endocarpon</taxon>
    </lineage>
</organism>
<dbReference type="InterPro" id="IPR001374">
    <property type="entry name" value="R3H_dom"/>
</dbReference>
<dbReference type="OrthoDB" id="6512771at2759"/>
<dbReference type="PANTHER" id="PTHR12360:SF12">
    <property type="entry name" value="TRANSCRIPTIONAL REPRESSOR NF-X1"/>
    <property type="match status" value="1"/>
</dbReference>
<dbReference type="Pfam" id="PF01424">
    <property type="entry name" value="R3H"/>
    <property type="match status" value="1"/>
</dbReference>
<proteinExistence type="predicted"/>
<dbReference type="AlphaFoldDB" id="A0A8H7ADQ3"/>
<comment type="caution">
    <text evidence="3">The sequence shown here is derived from an EMBL/GenBank/DDBJ whole genome shotgun (WGS) entry which is preliminary data.</text>
</comment>
<evidence type="ECO:0000313" key="3">
    <source>
        <dbReference type="EMBL" id="KAF7505624.1"/>
    </source>
</evidence>